<dbReference type="Proteomes" id="UP000806285">
    <property type="component" value="Unassembled WGS sequence"/>
</dbReference>
<dbReference type="PANTHER" id="PTHR45033">
    <property type="match status" value="1"/>
</dbReference>
<dbReference type="Pfam" id="PF00107">
    <property type="entry name" value="ADH_zinc_N"/>
    <property type="match status" value="1"/>
</dbReference>
<feature type="domain" description="Enoyl reductase (ER)" evidence="1">
    <location>
        <begin position="10"/>
        <end position="332"/>
    </location>
</feature>
<dbReference type="Pfam" id="PF08240">
    <property type="entry name" value="ADH_N"/>
    <property type="match status" value="1"/>
</dbReference>
<dbReference type="SUPFAM" id="SSF50129">
    <property type="entry name" value="GroES-like"/>
    <property type="match status" value="1"/>
</dbReference>
<dbReference type="SUPFAM" id="SSF51735">
    <property type="entry name" value="NAD(P)-binding Rossmann-fold domains"/>
    <property type="match status" value="1"/>
</dbReference>
<dbReference type="InterPro" id="IPR020843">
    <property type="entry name" value="ER"/>
</dbReference>
<dbReference type="Gene3D" id="3.40.50.720">
    <property type="entry name" value="NAD(P)-binding Rossmann-like Domain"/>
    <property type="match status" value="1"/>
</dbReference>
<evidence type="ECO:0000259" key="1">
    <source>
        <dbReference type="SMART" id="SM00829"/>
    </source>
</evidence>
<dbReference type="RefSeq" id="WP_193677560.1">
    <property type="nucleotide sequence ID" value="NZ_JADDIV010000004.1"/>
</dbReference>
<dbReference type="InterPro" id="IPR052711">
    <property type="entry name" value="Zinc_ADH-like"/>
</dbReference>
<evidence type="ECO:0000313" key="2">
    <source>
        <dbReference type="EMBL" id="MBE7368946.1"/>
    </source>
</evidence>
<dbReference type="PANTHER" id="PTHR45033:SF2">
    <property type="entry name" value="ZINC-TYPE ALCOHOL DEHYDROGENASE-LIKE PROTEIN C1773.06C"/>
    <property type="match status" value="1"/>
</dbReference>
<name>A0ABR9S5Z7_9BURK</name>
<gene>
    <name evidence="2" type="ORF">IM787_15390</name>
</gene>
<accession>A0ABR9S5Z7</accession>
<dbReference type="SMART" id="SM00829">
    <property type="entry name" value="PKS_ER"/>
    <property type="match status" value="1"/>
</dbReference>
<protein>
    <submittedName>
        <fullName evidence="2">NAD(P)-dependent alcohol dehydrogenase</fullName>
    </submittedName>
</protein>
<sequence>MKRYVMTMGAGLQGLRRQDVPRPVPGAGEALVRVHAVSLNYREIAILVHGSYPLPVKPDVVAVADGAGEVMEVGEGVDRVRPGQRVVASVFPRWLDGPFRMEVIDQLGGSLDGMLSEYVCLPQQALVPVPAHLDDEEAATLPCAGLTAWHAVTANGRMGESETVLTLGSGPVSLFAIQFAKTLGAKVIATTSDARKSERLRSLGADHVLDSAAQPAWGAQVRKLAAGAGVDRVVEVQGSTLAESLRATRLGGHVALVGTRGGPAAVEVGAVFGAGATIRPIAIGSRTQLEAMMQAVDRHRLRPVVDRVFPFARAREAFAHYLAGGNFGKVVVRLQP</sequence>
<dbReference type="Gene3D" id="3.90.180.10">
    <property type="entry name" value="Medium-chain alcohol dehydrogenases, catalytic domain"/>
    <property type="match status" value="1"/>
</dbReference>
<dbReference type="EMBL" id="JADDIV010000004">
    <property type="protein sequence ID" value="MBE7368946.1"/>
    <property type="molecule type" value="Genomic_DNA"/>
</dbReference>
<dbReference type="InterPro" id="IPR011032">
    <property type="entry name" value="GroES-like_sf"/>
</dbReference>
<reference evidence="2 3" key="1">
    <citation type="submission" date="2020-10" db="EMBL/GenBank/DDBJ databases">
        <title>Ramlibacter sp. HM2 16S ribosomal RNA gene Genome sequencing and assembly.</title>
        <authorList>
            <person name="Kang M."/>
        </authorList>
    </citation>
    <scope>NUCLEOTIDE SEQUENCE [LARGE SCALE GENOMIC DNA]</scope>
    <source>
        <strain evidence="2 3">HM2</strain>
    </source>
</reference>
<proteinExistence type="predicted"/>
<keyword evidence="3" id="KW-1185">Reference proteome</keyword>
<dbReference type="CDD" id="cd08276">
    <property type="entry name" value="MDR7"/>
    <property type="match status" value="1"/>
</dbReference>
<evidence type="ECO:0000313" key="3">
    <source>
        <dbReference type="Proteomes" id="UP000806285"/>
    </source>
</evidence>
<comment type="caution">
    <text evidence="2">The sequence shown here is derived from an EMBL/GenBank/DDBJ whole genome shotgun (WGS) entry which is preliminary data.</text>
</comment>
<organism evidence="2 3">
    <name type="scientific">Ramlibacter pallidus</name>
    <dbReference type="NCBI Taxonomy" id="2780087"/>
    <lineage>
        <taxon>Bacteria</taxon>
        <taxon>Pseudomonadati</taxon>
        <taxon>Pseudomonadota</taxon>
        <taxon>Betaproteobacteria</taxon>
        <taxon>Burkholderiales</taxon>
        <taxon>Comamonadaceae</taxon>
        <taxon>Ramlibacter</taxon>
    </lineage>
</organism>
<dbReference type="InterPro" id="IPR036291">
    <property type="entry name" value="NAD(P)-bd_dom_sf"/>
</dbReference>
<dbReference type="InterPro" id="IPR013154">
    <property type="entry name" value="ADH-like_N"/>
</dbReference>
<dbReference type="InterPro" id="IPR013149">
    <property type="entry name" value="ADH-like_C"/>
</dbReference>